<evidence type="ECO:0000259" key="1">
    <source>
        <dbReference type="Pfam" id="PF07484"/>
    </source>
</evidence>
<proteinExistence type="predicted"/>
<dbReference type="InterPro" id="IPR037053">
    <property type="entry name" value="Phage_tail_collar_dom_sf"/>
</dbReference>
<sequence length="199" mass="20133">MDGTVGEIRIFAGNFAPRNWAFCQAQLIAIRQNPALFSILGTYYGGDGTTTFGLPDFRGRAPIGAGQSPGNSLYTIGEVGGETAHTLNLTEMAAHTHASSVTQTGGSATATLNASSTAGTLASPGGNLIAGDGNLTVFAPGNSTPVAMAASAVSLTNVTIPLPTAVDAVAGGNQPHNNMQPYIAMSFIVCTTGTYPARN</sequence>
<dbReference type="Gene3D" id="3.90.1340.10">
    <property type="entry name" value="Phage tail collar domain"/>
    <property type="match status" value="1"/>
</dbReference>
<organism evidence="2 3">
    <name type="scientific">Danxiaibacter flavus</name>
    <dbReference type="NCBI Taxonomy" id="3049108"/>
    <lineage>
        <taxon>Bacteria</taxon>
        <taxon>Pseudomonadati</taxon>
        <taxon>Bacteroidota</taxon>
        <taxon>Chitinophagia</taxon>
        <taxon>Chitinophagales</taxon>
        <taxon>Chitinophagaceae</taxon>
        <taxon>Danxiaibacter</taxon>
    </lineage>
</organism>
<gene>
    <name evidence="2" type="ORF">QTN47_14900</name>
</gene>
<dbReference type="Proteomes" id="UP001560573">
    <property type="component" value="Unassembled WGS sequence"/>
</dbReference>
<name>A0ABV3ZG48_9BACT</name>
<evidence type="ECO:0000313" key="3">
    <source>
        <dbReference type="Proteomes" id="UP001560573"/>
    </source>
</evidence>
<dbReference type="Pfam" id="PF07484">
    <property type="entry name" value="Collar"/>
    <property type="match status" value="1"/>
</dbReference>
<dbReference type="InterPro" id="IPR011083">
    <property type="entry name" value="Phage_tail_collar_dom"/>
</dbReference>
<accession>A0ABV3ZG48</accession>
<comment type="caution">
    <text evidence="2">The sequence shown here is derived from an EMBL/GenBank/DDBJ whole genome shotgun (WGS) entry which is preliminary data.</text>
</comment>
<dbReference type="SUPFAM" id="SSF88874">
    <property type="entry name" value="Receptor-binding domain of short tail fibre protein gp12"/>
    <property type="match status" value="1"/>
</dbReference>
<dbReference type="EMBL" id="JAULBC010000004">
    <property type="protein sequence ID" value="MEX6688793.1"/>
    <property type="molecule type" value="Genomic_DNA"/>
</dbReference>
<evidence type="ECO:0000313" key="2">
    <source>
        <dbReference type="EMBL" id="MEX6688793.1"/>
    </source>
</evidence>
<keyword evidence="3" id="KW-1185">Reference proteome</keyword>
<protein>
    <submittedName>
        <fullName evidence="2">Tail fiber protein</fullName>
    </submittedName>
</protein>
<dbReference type="RefSeq" id="WP_369330202.1">
    <property type="nucleotide sequence ID" value="NZ_JAULBC010000004.1"/>
</dbReference>
<reference evidence="2 3" key="1">
    <citation type="submission" date="2023-07" db="EMBL/GenBank/DDBJ databases">
        <authorList>
            <person name="Lian W.-H."/>
        </authorList>
    </citation>
    <scope>NUCLEOTIDE SEQUENCE [LARGE SCALE GENOMIC DNA]</scope>
    <source>
        <strain evidence="2 3">SYSU DXS3180</strain>
    </source>
</reference>
<feature type="domain" description="Phage tail collar" evidence="1">
    <location>
        <begin position="6"/>
        <end position="62"/>
    </location>
</feature>